<dbReference type="Proteomes" id="UP001445076">
    <property type="component" value="Unassembled WGS sequence"/>
</dbReference>
<dbReference type="PANTHER" id="PTHR11012">
    <property type="entry name" value="PROTEIN KINASE-LIKE DOMAIN-CONTAINING"/>
    <property type="match status" value="1"/>
</dbReference>
<dbReference type="InterPro" id="IPR015897">
    <property type="entry name" value="CHK_kinase-like"/>
</dbReference>
<name>A0AAW0XF89_CHEQU</name>
<organism evidence="2 3">
    <name type="scientific">Cherax quadricarinatus</name>
    <name type="common">Australian red claw crayfish</name>
    <dbReference type="NCBI Taxonomy" id="27406"/>
    <lineage>
        <taxon>Eukaryota</taxon>
        <taxon>Metazoa</taxon>
        <taxon>Ecdysozoa</taxon>
        <taxon>Arthropoda</taxon>
        <taxon>Crustacea</taxon>
        <taxon>Multicrustacea</taxon>
        <taxon>Malacostraca</taxon>
        <taxon>Eumalacostraca</taxon>
        <taxon>Eucarida</taxon>
        <taxon>Decapoda</taxon>
        <taxon>Pleocyemata</taxon>
        <taxon>Astacidea</taxon>
        <taxon>Parastacoidea</taxon>
        <taxon>Parastacidae</taxon>
        <taxon>Cherax</taxon>
    </lineage>
</organism>
<proteinExistence type="predicted"/>
<reference evidence="2 3" key="1">
    <citation type="journal article" date="2024" name="BMC Genomics">
        <title>Genome assembly of redclaw crayfish (Cherax quadricarinatus) provides insights into its immune adaptation and hypoxia tolerance.</title>
        <authorList>
            <person name="Liu Z."/>
            <person name="Zheng J."/>
            <person name="Li H."/>
            <person name="Fang K."/>
            <person name="Wang S."/>
            <person name="He J."/>
            <person name="Zhou D."/>
            <person name="Weng S."/>
            <person name="Chi M."/>
            <person name="Gu Z."/>
            <person name="He J."/>
            <person name="Li F."/>
            <person name="Wang M."/>
        </authorList>
    </citation>
    <scope>NUCLEOTIDE SEQUENCE [LARGE SCALE GENOMIC DNA]</scope>
    <source>
        <strain evidence="2">ZL_2023a</strain>
    </source>
</reference>
<protein>
    <recommendedName>
        <fullName evidence="1">CHK kinase-like domain-containing protein</fullName>
    </recommendedName>
</protein>
<dbReference type="Gene3D" id="3.90.1200.10">
    <property type="match status" value="1"/>
</dbReference>
<dbReference type="Pfam" id="PF02958">
    <property type="entry name" value="EcKL"/>
    <property type="match status" value="1"/>
</dbReference>
<dbReference type="SUPFAM" id="SSF56112">
    <property type="entry name" value="Protein kinase-like (PK-like)"/>
    <property type="match status" value="1"/>
</dbReference>
<comment type="caution">
    <text evidence="2">The sequence shown here is derived from an EMBL/GenBank/DDBJ whole genome shotgun (WGS) entry which is preliminary data.</text>
</comment>
<gene>
    <name evidence="2" type="ORF">OTU49_004104</name>
</gene>
<dbReference type="SMART" id="SM00587">
    <property type="entry name" value="CHK"/>
    <property type="match status" value="1"/>
</dbReference>
<accession>A0AAW0XF89</accession>
<keyword evidence="3" id="KW-1185">Reference proteome</keyword>
<dbReference type="AlphaFoldDB" id="A0AAW0XF89"/>
<dbReference type="EMBL" id="JARKIK010000040">
    <property type="protein sequence ID" value="KAK8738207.1"/>
    <property type="molecule type" value="Genomic_DNA"/>
</dbReference>
<evidence type="ECO:0000313" key="2">
    <source>
        <dbReference type="EMBL" id="KAK8738207.1"/>
    </source>
</evidence>
<evidence type="ECO:0000313" key="3">
    <source>
        <dbReference type="Proteomes" id="UP001445076"/>
    </source>
</evidence>
<dbReference type="PANTHER" id="PTHR11012:SF30">
    <property type="entry name" value="PROTEIN KINASE-LIKE DOMAIN-CONTAINING"/>
    <property type="match status" value="1"/>
</dbReference>
<feature type="domain" description="CHK kinase-like" evidence="1">
    <location>
        <begin position="156"/>
        <end position="355"/>
    </location>
</feature>
<evidence type="ECO:0000259" key="1">
    <source>
        <dbReference type="SMART" id="SM00587"/>
    </source>
</evidence>
<sequence>MTDTATQKEVGNFVSQTLQSQETEARMTEVQVNEAQVTEAQVKEALRRDKGTGANLLSWSTEDFTKKGDNFMCSVKQLKLSFSQDHQSLEVSYVVKLKNAFGDDLKEFMNMSYEKECLFYSMLLPALNTELQAASLEPLRLPRYIFHSLEENEEVLILEDLSYLEFKMADRKRGLDVAHAELVFLELARIHAASYLLQAHLPSGSLVEEYSFLGKDWHNYSQEAELQVGKILQEDFNVTVKVLETAEGYEESAAWLKDLVVPRCLDVFEEQIKTQPPFEVLCHGDCWTNNFLFRYDTAGRPVDVILLDLQECRRGSPALDLNTLVYTSISSEVRAASLSHLIHAYHESFSKVMKAREAIIPFTYDELLQEYRKRNIFGLWTGIVYIPTVMISSDDAPDFTYAGSEEWMTQREKYLQNAYDRNPLMYKWILSILDEMFESGVTGSGCVDSRLSSGKIK</sequence>
<dbReference type="InterPro" id="IPR011009">
    <property type="entry name" value="Kinase-like_dom_sf"/>
</dbReference>
<dbReference type="InterPro" id="IPR004119">
    <property type="entry name" value="EcKL"/>
</dbReference>